<name>A0A5B8XN06_9DELT</name>
<feature type="domain" description="N-acetyltransferase" evidence="1">
    <location>
        <begin position="159"/>
        <end position="295"/>
    </location>
</feature>
<dbReference type="InterPro" id="IPR000182">
    <property type="entry name" value="GNAT_dom"/>
</dbReference>
<keyword evidence="3" id="KW-1185">Reference proteome</keyword>
<evidence type="ECO:0000259" key="1">
    <source>
        <dbReference type="PROSITE" id="PS51186"/>
    </source>
</evidence>
<dbReference type="Pfam" id="PF00583">
    <property type="entry name" value="Acetyltransf_1"/>
    <property type="match status" value="1"/>
</dbReference>
<evidence type="ECO:0000313" key="3">
    <source>
        <dbReference type="Proteomes" id="UP000321595"/>
    </source>
</evidence>
<sequence length="295" mass="33558">MTAAFQPSQTTIRRIGRGQDELLKSFLERDPVENLFMLSWAENFGTAPPSQSDLFEFLALEVEGVLSAIALVVAKRLVLLDSLDAEWSSHFGEDFVRRGVVLEHVVSSRRCVSPFWNAYTRGGLAARLDRNQTLYVLERDAFLSQDWGTTTEITLANSFDIDAVFLASARMHAEETLEDPLERDARHFRRHVEHRISSERTWVWFNERRRLLFKADISAQSSYGAQISGVYTPPALRGQGIATRALRDLCLALFERGYPRVTLYVNDENDSAIRVYEKIGFARHSAYETVFVATS</sequence>
<evidence type="ECO:0000313" key="2">
    <source>
        <dbReference type="EMBL" id="QED27024.1"/>
    </source>
</evidence>
<accession>A0A5B8XN06</accession>
<dbReference type="Gene3D" id="3.40.630.30">
    <property type="match status" value="1"/>
</dbReference>
<dbReference type="InterPro" id="IPR016181">
    <property type="entry name" value="Acyl_CoA_acyltransferase"/>
</dbReference>
<organism evidence="2 3">
    <name type="scientific">Microvenator marinus</name>
    <dbReference type="NCBI Taxonomy" id="2600177"/>
    <lineage>
        <taxon>Bacteria</taxon>
        <taxon>Deltaproteobacteria</taxon>
        <taxon>Bradymonadales</taxon>
        <taxon>Microvenatoraceae</taxon>
        <taxon>Microvenator</taxon>
    </lineage>
</organism>
<dbReference type="RefSeq" id="WP_146958709.1">
    <property type="nucleotide sequence ID" value="NZ_CP042467.1"/>
</dbReference>
<dbReference type="KEGG" id="bbae:FRD01_07170"/>
<dbReference type="GO" id="GO:0016747">
    <property type="term" value="F:acyltransferase activity, transferring groups other than amino-acyl groups"/>
    <property type="evidence" value="ECO:0007669"/>
    <property type="project" value="InterPro"/>
</dbReference>
<protein>
    <submittedName>
        <fullName evidence="2">GNAT family N-acetyltransferase</fullName>
    </submittedName>
</protein>
<dbReference type="PROSITE" id="PS51186">
    <property type="entry name" value="GNAT"/>
    <property type="match status" value="1"/>
</dbReference>
<reference evidence="2 3" key="1">
    <citation type="submission" date="2019-08" db="EMBL/GenBank/DDBJ databases">
        <authorList>
            <person name="Liang Q."/>
        </authorList>
    </citation>
    <scope>NUCLEOTIDE SEQUENCE [LARGE SCALE GENOMIC DNA]</scope>
    <source>
        <strain evidence="2 3">V1718</strain>
    </source>
</reference>
<dbReference type="SUPFAM" id="SSF55729">
    <property type="entry name" value="Acyl-CoA N-acyltransferases (Nat)"/>
    <property type="match status" value="1"/>
</dbReference>
<dbReference type="EMBL" id="CP042467">
    <property type="protein sequence ID" value="QED27024.1"/>
    <property type="molecule type" value="Genomic_DNA"/>
</dbReference>
<dbReference type="Proteomes" id="UP000321595">
    <property type="component" value="Chromosome"/>
</dbReference>
<proteinExistence type="predicted"/>
<keyword evidence="2" id="KW-0808">Transferase</keyword>
<dbReference type="AlphaFoldDB" id="A0A5B8XN06"/>
<dbReference type="OrthoDB" id="5379697at2"/>
<dbReference type="InterPro" id="IPR050276">
    <property type="entry name" value="MshD_Acetyltransferase"/>
</dbReference>
<dbReference type="CDD" id="cd04301">
    <property type="entry name" value="NAT_SF"/>
    <property type="match status" value="1"/>
</dbReference>
<dbReference type="PANTHER" id="PTHR43617">
    <property type="entry name" value="L-AMINO ACID N-ACETYLTRANSFERASE"/>
    <property type="match status" value="1"/>
</dbReference>
<gene>
    <name evidence="2" type="ORF">FRD01_07170</name>
</gene>